<dbReference type="PRINTS" id="PR00778">
    <property type="entry name" value="HTHARSR"/>
</dbReference>
<dbReference type="PROSITE" id="PS50987">
    <property type="entry name" value="HTH_ARSR_2"/>
    <property type="match status" value="1"/>
</dbReference>
<dbReference type="InterPro" id="IPR036390">
    <property type="entry name" value="WH_DNA-bd_sf"/>
</dbReference>
<accession>A0A7C1FDF0</accession>
<dbReference type="InterPro" id="IPR051011">
    <property type="entry name" value="Metal_resp_trans_reg"/>
</dbReference>
<reference evidence="5" key="1">
    <citation type="journal article" date="2020" name="mSystems">
        <title>Genome- and Community-Level Interaction Insights into Carbon Utilization and Element Cycling Functions of Hydrothermarchaeota in Hydrothermal Sediment.</title>
        <authorList>
            <person name="Zhou Z."/>
            <person name="Liu Y."/>
            <person name="Xu W."/>
            <person name="Pan J."/>
            <person name="Luo Z.H."/>
            <person name="Li M."/>
        </authorList>
    </citation>
    <scope>NUCLEOTIDE SEQUENCE [LARGE SCALE GENOMIC DNA]</scope>
    <source>
        <strain evidence="5">SpSt-289</strain>
    </source>
</reference>
<dbReference type="Gene3D" id="1.10.10.10">
    <property type="entry name" value="Winged helix-like DNA-binding domain superfamily/Winged helix DNA-binding domain"/>
    <property type="match status" value="1"/>
</dbReference>
<feature type="domain" description="HTH arsR-type" evidence="4">
    <location>
        <begin position="1"/>
        <end position="93"/>
    </location>
</feature>
<comment type="caution">
    <text evidence="5">The sequence shown here is derived from an EMBL/GenBank/DDBJ whole genome shotgun (WGS) entry which is preliminary data.</text>
</comment>
<proteinExistence type="predicted"/>
<evidence type="ECO:0000256" key="1">
    <source>
        <dbReference type="ARBA" id="ARBA00023015"/>
    </source>
</evidence>
<protein>
    <submittedName>
        <fullName evidence="5">ArsR family transcriptional regulator</fullName>
    </submittedName>
</protein>
<dbReference type="PANTHER" id="PTHR43132">
    <property type="entry name" value="ARSENICAL RESISTANCE OPERON REPRESSOR ARSR-RELATED"/>
    <property type="match status" value="1"/>
</dbReference>
<dbReference type="SMART" id="SM00418">
    <property type="entry name" value="HTH_ARSR"/>
    <property type="match status" value="1"/>
</dbReference>
<gene>
    <name evidence="5" type="ORF">ENQ20_00010</name>
</gene>
<dbReference type="GO" id="GO:0003700">
    <property type="term" value="F:DNA-binding transcription factor activity"/>
    <property type="evidence" value="ECO:0007669"/>
    <property type="project" value="InterPro"/>
</dbReference>
<evidence type="ECO:0000256" key="3">
    <source>
        <dbReference type="ARBA" id="ARBA00023163"/>
    </source>
</evidence>
<dbReference type="GO" id="GO:0003677">
    <property type="term" value="F:DNA binding"/>
    <property type="evidence" value="ECO:0007669"/>
    <property type="project" value="UniProtKB-KW"/>
</dbReference>
<evidence type="ECO:0000259" key="4">
    <source>
        <dbReference type="PROSITE" id="PS50987"/>
    </source>
</evidence>
<dbReference type="Pfam" id="PF01022">
    <property type="entry name" value="HTH_5"/>
    <property type="match status" value="1"/>
</dbReference>
<name>A0A7C1FDF0_9CHLR</name>
<evidence type="ECO:0000313" key="5">
    <source>
        <dbReference type="EMBL" id="HDX29859.1"/>
    </source>
</evidence>
<keyword evidence="2" id="KW-0238">DNA-binding</keyword>
<organism evidence="5">
    <name type="scientific">Caldilinea aerophila</name>
    <dbReference type="NCBI Taxonomy" id="133453"/>
    <lineage>
        <taxon>Bacteria</taxon>
        <taxon>Bacillati</taxon>
        <taxon>Chloroflexota</taxon>
        <taxon>Caldilineae</taxon>
        <taxon>Caldilineales</taxon>
        <taxon>Caldilineaceae</taxon>
        <taxon>Caldilinea</taxon>
    </lineage>
</organism>
<keyword evidence="3" id="KW-0804">Transcription</keyword>
<dbReference type="SUPFAM" id="SSF46785">
    <property type="entry name" value="Winged helix' DNA-binding domain"/>
    <property type="match status" value="1"/>
</dbReference>
<dbReference type="InterPro" id="IPR001845">
    <property type="entry name" value="HTH_ArsR_DNA-bd_dom"/>
</dbReference>
<dbReference type="CDD" id="cd00090">
    <property type="entry name" value="HTH_ARSR"/>
    <property type="match status" value="1"/>
</dbReference>
<dbReference type="InterPro" id="IPR011991">
    <property type="entry name" value="ArsR-like_HTH"/>
</dbReference>
<dbReference type="PANTHER" id="PTHR43132:SF2">
    <property type="entry name" value="ARSENICAL RESISTANCE OPERON REPRESSOR ARSR-RELATED"/>
    <property type="match status" value="1"/>
</dbReference>
<dbReference type="InterPro" id="IPR036388">
    <property type="entry name" value="WH-like_DNA-bd_sf"/>
</dbReference>
<keyword evidence="1" id="KW-0805">Transcription regulation</keyword>
<dbReference type="EMBL" id="DSMG01000001">
    <property type="protein sequence ID" value="HDX29859.1"/>
    <property type="molecule type" value="Genomic_DNA"/>
</dbReference>
<dbReference type="NCBIfam" id="NF033788">
    <property type="entry name" value="HTH_metalloreg"/>
    <property type="match status" value="1"/>
</dbReference>
<evidence type="ECO:0000256" key="2">
    <source>
        <dbReference type="ARBA" id="ARBA00023125"/>
    </source>
</evidence>
<sequence>MPDYESLSIRLKLLAHPERLRILDVLRREPECVCHLEALLDKPQPYVSQQLRLLREAKVITDHKQGQNVFYSIGDAEILTWLEAILGPADAGTRRSVPNAAVCNCPKCAPVFSSLAAMEELEGRIQYESEFASVSPLVTN</sequence>
<dbReference type="AlphaFoldDB" id="A0A7C1FDF0"/>